<dbReference type="EC" id="3.4.23.-" evidence="2"/>
<evidence type="ECO:0000313" key="3">
    <source>
        <dbReference type="Proteomes" id="UP001246372"/>
    </source>
</evidence>
<dbReference type="InterPro" id="IPR021109">
    <property type="entry name" value="Peptidase_aspartic_dom_sf"/>
</dbReference>
<comment type="caution">
    <text evidence="2">The sequence shown here is derived from an EMBL/GenBank/DDBJ whole genome shotgun (WGS) entry which is preliminary data.</text>
</comment>
<keyword evidence="1" id="KW-0732">Signal</keyword>
<dbReference type="Gene3D" id="2.40.70.10">
    <property type="entry name" value="Acid Proteases"/>
    <property type="match status" value="1"/>
</dbReference>
<dbReference type="RefSeq" id="WP_315648437.1">
    <property type="nucleotide sequence ID" value="NZ_JAVXZY010000001.1"/>
</dbReference>
<evidence type="ECO:0000256" key="1">
    <source>
        <dbReference type="SAM" id="SignalP"/>
    </source>
</evidence>
<protein>
    <submittedName>
        <fullName evidence="2">TIGR02281 family clan AA aspartic protease</fullName>
        <ecNumber evidence="2">3.4.23.-</ecNumber>
    </submittedName>
</protein>
<dbReference type="NCBIfam" id="TIGR02281">
    <property type="entry name" value="clan_AA_DTGA"/>
    <property type="match status" value="1"/>
</dbReference>
<feature type="chain" id="PRO_5046865762" evidence="1">
    <location>
        <begin position="23"/>
        <end position="218"/>
    </location>
</feature>
<dbReference type="InterPro" id="IPR034122">
    <property type="entry name" value="Retropepsin-like_bacterial"/>
</dbReference>
<dbReference type="EMBL" id="JAVXZY010000001">
    <property type="protein sequence ID" value="MDT8998135.1"/>
    <property type="molecule type" value="Genomic_DNA"/>
</dbReference>
<proteinExistence type="predicted"/>
<sequence length="218" mass="22690">MKASAALAALSLLVLGFSPVHAEPSVSLNGSLGSKAALLVIDGEARTISVGQTVQGVRLLSVDDGSVQIELGGRRQVLQLGAAPVRLGNGAAGQPAGRKVVLASGPGGHFTTVGSINGHSSEFLIDTGATSVSISQAEAEKIGLRYREGTRIMTQTANGAVPAHLLTLASVRIGDVEVRNVEAIVLPAQMSHVLLGNSFLTRFQMRRENDTMTLDLRY</sequence>
<keyword evidence="3" id="KW-1185">Reference proteome</keyword>
<keyword evidence="2" id="KW-0378">Hydrolase</keyword>
<keyword evidence="2" id="KW-0645">Protease</keyword>
<dbReference type="GO" id="GO:0006508">
    <property type="term" value="P:proteolysis"/>
    <property type="evidence" value="ECO:0007669"/>
    <property type="project" value="UniProtKB-KW"/>
</dbReference>
<dbReference type="Pfam" id="PF13975">
    <property type="entry name" value="gag-asp_proteas"/>
    <property type="match status" value="1"/>
</dbReference>
<dbReference type="GO" id="GO:0008233">
    <property type="term" value="F:peptidase activity"/>
    <property type="evidence" value="ECO:0007669"/>
    <property type="project" value="UniProtKB-KW"/>
</dbReference>
<organism evidence="2 3">
    <name type="scientific">Roseateles aquae</name>
    <dbReference type="NCBI Taxonomy" id="3077235"/>
    <lineage>
        <taxon>Bacteria</taxon>
        <taxon>Pseudomonadati</taxon>
        <taxon>Pseudomonadota</taxon>
        <taxon>Betaproteobacteria</taxon>
        <taxon>Burkholderiales</taxon>
        <taxon>Sphaerotilaceae</taxon>
        <taxon>Roseateles</taxon>
    </lineage>
</organism>
<dbReference type="InterPro" id="IPR011969">
    <property type="entry name" value="Clan_AA_Asp_peptidase_C"/>
</dbReference>
<dbReference type="CDD" id="cd05483">
    <property type="entry name" value="retropepsin_like_bacteria"/>
    <property type="match status" value="1"/>
</dbReference>
<feature type="signal peptide" evidence="1">
    <location>
        <begin position="1"/>
        <end position="22"/>
    </location>
</feature>
<reference evidence="2" key="1">
    <citation type="submission" date="2023-09" db="EMBL/GenBank/DDBJ databases">
        <title>Paucibacter sp. APW11 Genome sequencing and assembly.</title>
        <authorList>
            <person name="Kim I."/>
        </authorList>
    </citation>
    <scope>NUCLEOTIDE SEQUENCE</scope>
    <source>
        <strain evidence="2">APW11</strain>
    </source>
</reference>
<dbReference type="PROSITE" id="PS00141">
    <property type="entry name" value="ASP_PROTEASE"/>
    <property type="match status" value="1"/>
</dbReference>
<gene>
    <name evidence="2" type="ORF">RQP53_02475</name>
</gene>
<accession>A0ABU3P6C9</accession>
<dbReference type="SUPFAM" id="SSF50630">
    <property type="entry name" value="Acid proteases"/>
    <property type="match status" value="1"/>
</dbReference>
<name>A0ABU3P6C9_9BURK</name>
<dbReference type="Proteomes" id="UP001246372">
    <property type="component" value="Unassembled WGS sequence"/>
</dbReference>
<dbReference type="InterPro" id="IPR001969">
    <property type="entry name" value="Aspartic_peptidase_AS"/>
</dbReference>
<evidence type="ECO:0000313" key="2">
    <source>
        <dbReference type="EMBL" id="MDT8998135.1"/>
    </source>
</evidence>